<feature type="region of interest" description="Disordered" evidence="1">
    <location>
        <begin position="68"/>
        <end position="116"/>
    </location>
</feature>
<keyword evidence="2" id="KW-0472">Membrane</keyword>
<dbReference type="PANTHER" id="PTHR33604:SF3">
    <property type="entry name" value="OSJNBA0004B13.7 PROTEIN"/>
    <property type="match status" value="1"/>
</dbReference>
<keyword evidence="2" id="KW-0812">Transmembrane</keyword>
<organism evidence="3 4">
    <name type="scientific">Pseudoneurospora amorphoporcata</name>
    <dbReference type="NCBI Taxonomy" id="241081"/>
    <lineage>
        <taxon>Eukaryota</taxon>
        <taxon>Fungi</taxon>
        <taxon>Dikarya</taxon>
        <taxon>Ascomycota</taxon>
        <taxon>Pezizomycotina</taxon>
        <taxon>Sordariomycetes</taxon>
        <taxon>Sordariomycetidae</taxon>
        <taxon>Sordariales</taxon>
        <taxon>Sordariaceae</taxon>
        <taxon>Pseudoneurospora</taxon>
    </lineage>
</organism>
<feature type="region of interest" description="Disordered" evidence="1">
    <location>
        <begin position="673"/>
        <end position="699"/>
    </location>
</feature>
<keyword evidence="4" id="KW-1185">Reference proteome</keyword>
<feature type="compositionally biased region" description="Basic and acidic residues" evidence="1">
    <location>
        <begin position="10"/>
        <end position="19"/>
    </location>
</feature>
<protein>
    <recommendedName>
        <fullName evidence="5">Glycosyltransferase 2</fullName>
    </recommendedName>
</protein>
<proteinExistence type="predicted"/>
<reference evidence="3" key="1">
    <citation type="journal article" date="2023" name="Mol. Phylogenet. Evol.">
        <title>Genome-scale phylogeny and comparative genomics of the fungal order Sordariales.</title>
        <authorList>
            <person name="Hensen N."/>
            <person name="Bonometti L."/>
            <person name="Westerberg I."/>
            <person name="Brannstrom I.O."/>
            <person name="Guillou S."/>
            <person name="Cros-Aarteil S."/>
            <person name="Calhoun S."/>
            <person name="Haridas S."/>
            <person name="Kuo A."/>
            <person name="Mondo S."/>
            <person name="Pangilinan J."/>
            <person name="Riley R."/>
            <person name="LaButti K."/>
            <person name="Andreopoulos B."/>
            <person name="Lipzen A."/>
            <person name="Chen C."/>
            <person name="Yan M."/>
            <person name="Daum C."/>
            <person name="Ng V."/>
            <person name="Clum A."/>
            <person name="Steindorff A."/>
            <person name="Ohm R.A."/>
            <person name="Martin F."/>
            <person name="Silar P."/>
            <person name="Natvig D.O."/>
            <person name="Lalanne C."/>
            <person name="Gautier V."/>
            <person name="Ament-Velasquez S.L."/>
            <person name="Kruys A."/>
            <person name="Hutchinson M.I."/>
            <person name="Powell A.J."/>
            <person name="Barry K."/>
            <person name="Miller A.N."/>
            <person name="Grigoriev I.V."/>
            <person name="Debuchy R."/>
            <person name="Gladieux P."/>
            <person name="Hiltunen Thoren M."/>
            <person name="Johannesson H."/>
        </authorList>
    </citation>
    <scope>NUCLEOTIDE SEQUENCE</scope>
    <source>
        <strain evidence="3">CBS 626.80</strain>
    </source>
</reference>
<evidence type="ECO:0008006" key="5">
    <source>
        <dbReference type="Google" id="ProtNLM"/>
    </source>
</evidence>
<reference evidence="3" key="2">
    <citation type="submission" date="2023-06" db="EMBL/GenBank/DDBJ databases">
        <authorList>
            <consortium name="Lawrence Berkeley National Laboratory"/>
            <person name="Mondo S.J."/>
            <person name="Hensen N."/>
            <person name="Bonometti L."/>
            <person name="Westerberg I."/>
            <person name="Brannstrom I.O."/>
            <person name="Guillou S."/>
            <person name="Cros-Aarteil S."/>
            <person name="Calhoun S."/>
            <person name="Haridas S."/>
            <person name="Kuo A."/>
            <person name="Pangilinan J."/>
            <person name="Riley R."/>
            <person name="Labutti K."/>
            <person name="Andreopoulos B."/>
            <person name="Lipzen A."/>
            <person name="Chen C."/>
            <person name="Yanf M."/>
            <person name="Daum C."/>
            <person name="Ng V."/>
            <person name="Clum A."/>
            <person name="Steindorff A."/>
            <person name="Ohm R."/>
            <person name="Martin F."/>
            <person name="Silar P."/>
            <person name="Natvig D."/>
            <person name="Lalanne C."/>
            <person name="Gautier V."/>
            <person name="Ament-Velasquez S.L."/>
            <person name="Kruys A."/>
            <person name="Hutchinson M.I."/>
            <person name="Powell A.J."/>
            <person name="Barry K."/>
            <person name="Miller A.N."/>
            <person name="Grigoriev I.V."/>
            <person name="Debuchy R."/>
            <person name="Gladieux P."/>
            <person name="Thoren M.H."/>
            <person name="Johannesson H."/>
        </authorList>
    </citation>
    <scope>NUCLEOTIDE SEQUENCE</scope>
    <source>
        <strain evidence="3">CBS 626.80</strain>
    </source>
</reference>
<feature type="region of interest" description="Disordered" evidence="1">
    <location>
        <begin position="1"/>
        <end position="22"/>
    </location>
</feature>
<keyword evidence="2" id="KW-1133">Transmembrane helix</keyword>
<evidence type="ECO:0000256" key="1">
    <source>
        <dbReference type="SAM" id="MobiDB-lite"/>
    </source>
</evidence>
<feature type="region of interest" description="Disordered" evidence="1">
    <location>
        <begin position="593"/>
        <end position="620"/>
    </location>
</feature>
<evidence type="ECO:0000313" key="4">
    <source>
        <dbReference type="Proteomes" id="UP001303222"/>
    </source>
</evidence>
<feature type="transmembrane region" description="Helical" evidence="2">
    <location>
        <begin position="45"/>
        <end position="62"/>
    </location>
</feature>
<name>A0AAN6NM87_9PEZI</name>
<dbReference type="AlphaFoldDB" id="A0AAN6NM87"/>
<feature type="compositionally biased region" description="Low complexity" evidence="1">
    <location>
        <begin position="460"/>
        <end position="494"/>
    </location>
</feature>
<dbReference type="Proteomes" id="UP001303222">
    <property type="component" value="Unassembled WGS sequence"/>
</dbReference>
<dbReference type="PANTHER" id="PTHR33604">
    <property type="entry name" value="OSJNBA0004B13.7 PROTEIN"/>
    <property type="match status" value="1"/>
</dbReference>
<gene>
    <name evidence="3" type="ORF">QBC32DRAFT_381371</name>
</gene>
<comment type="caution">
    <text evidence="3">The sequence shown here is derived from an EMBL/GenBank/DDBJ whole genome shotgun (WGS) entry which is preliminary data.</text>
</comment>
<evidence type="ECO:0000313" key="3">
    <source>
        <dbReference type="EMBL" id="KAK3948451.1"/>
    </source>
</evidence>
<sequence length="711" mass="79441">MANIFMTNEELGKKDDDHKRNKVPTIRSSHWNAARIPPRKTLKRLAIALTVAVFVYLFIHNIPTDNPIRDHRHPVYRPAPAQHPSNAPSVPKLNPDRPWKPPAKPETVKPNPKPVSEVDIKPVSDLGYNGPITFPNLAVSLQAIFETHGTSPTNKNILFAASSLKSAAKLLPMACQMGTELRSYVHFALMSRSDIDMEELQAINGIDQSCQIIFHDARLDKSTESTKTRLSKGVSRAFHHIQTYMHPQAVLVDASGEEEEYFLVAARAQASEEGFPVIELPEGAQKRLGWMTKLDSASLAAWNKVNVEILVYASAGTSGSLIRLLKSLLAADFTACAVPHLTIELSHDIDAATTQFLQNFQWPPARAYNPSHVRQLTLRHRIPRKSLTEEESSVRFLESFWPANQHSHVLVLSPNTEVSRNFYHYLKYALLEYSYSVPATMQQWDSRLLGISLELPSTHPSDSLKPSSPPLTSKKATGAQQKQQQKKTPTNNTPFLWQAPGSNAILYSGQKWTELHKLVSKSLEFVHQEQQQHATSTNPALAFFAQKQISKHYPSWLEHALRLARVRGYFTLYPSPQTARNLATVHNELYRAPEEYSGRQNDPLGTPDQQKDEISLSPGSLLDSLPAGGNLLPFGDMPLLDWEGRTTSLAEVDRRAVEYVDEFRGAVGCGKLEKGKGQIKASEDEEDEEDESEILASGVRKGGVEDLFCNR</sequence>
<evidence type="ECO:0000256" key="2">
    <source>
        <dbReference type="SAM" id="Phobius"/>
    </source>
</evidence>
<accession>A0AAN6NM87</accession>
<feature type="compositionally biased region" description="Acidic residues" evidence="1">
    <location>
        <begin position="683"/>
        <end position="693"/>
    </location>
</feature>
<dbReference type="EMBL" id="MU859263">
    <property type="protein sequence ID" value="KAK3948451.1"/>
    <property type="molecule type" value="Genomic_DNA"/>
</dbReference>
<feature type="region of interest" description="Disordered" evidence="1">
    <location>
        <begin position="458"/>
        <end position="495"/>
    </location>
</feature>